<name>A0A9Q3IYR3_9BASI</name>
<dbReference type="AlphaFoldDB" id="A0A9Q3IYR3"/>
<reference evidence="1" key="1">
    <citation type="submission" date="2021-03" db="EMBL/GenBank/DDBJ databases">
        <title>Draft genome sequence of rust myrtle Austropuccinia psidii MF-1, a brazilian biotype.</title>
        <authorList>
            <person name="Quecine M.C."/>
            <person name="Pachon D.M.R."/>
            <person name="Bonatelli M.L."/>
            <person name="Correr F.H."/>
            <person name="Franceschini L.M."/>
            <person name="Leite T.F."/>
            <person name="Margarido G.R.A."/>
            <person name="Almeida C.A."/>
            <person name="Ferrarezi J.A."/>
            <person name="Labate C.A."/>
        </authorList>
    </citation>
    <scope>NUCLEOTIDE SEQUENCE</scope>
    <source>
        <strain evidence="1">MF-1</strain>
    </source>
</reference>
<evidence type="ECO:0000313" key="2">
    <source>
        <dbReference type="Proteomes" id="UP000765509"/>
    </source>
</evidence>
<organism evidence="1 2">
    <name type="scientific">Austropuccinia psidii MF-1</name>
    <dbReference type="NCBI Taxonomy" id="1389203"/>
    <lineage>
        <taxon>Eukaryota</taxon>
        <taxon>Fungi</taxon>
        <taxon>Dikarya</taxon>
        <taxon>Basidiomycota</taxon>
        <taxon>Pucciniomycotina</taxon>
        <taxon>Pucciniomycetes</taxon>
        <taxon>Pucciniales</taxon>
        <taxon>Sphaerophragmiaceae</taxon>
        <taxon>Austropuccinia</taxon>
    </lineage>
</organism>
<accession>A0A9Q3IYR3</accession>
<evidence type="ECO:0000313" key="1">
    <source>
        <dbReference type="EMBL" id="MBW0552347.1"/>
    </source>
</evidence>
<sequence>MIQTLDEIVRRFCEYGLELKCCEEFTYYWCILFMALELAYKTSININTNQTPAIIEKGWNPRVTQDSLMKDLVVIHPPVASLKEILEKAINNAVRFMEDSFTYSKDKWHKSHVTQDFKLGKLVLSSTSIFYNIKG</sequence>
<proteinExistence type="predicted"/>
<keyword evidence="2" id="KW-1185">Reference proteome</keyword>
<dbReference type="EMBL" id="AVOT02058467">
    <property type="protein sequence ID" value="MBW0552347.1"/>
    <property type="molecule type" value="Genomic_DNA"/>
</dbReference>
<comment type="caution">
    <text evidence="1">The sequence shown here is derived from an EMBL/GenBank/DDBJ whole genome shotgun (WGS) entry which is preliminary data.</text>
</comment>
<protein>
    <submittedName>
        <fullName evidence="1">Uncharacterized protein</fullName>
    </submittedName>
</protein>
<gene>
    <name evidence="1" type="ORF">O181_092062</name>
</gene>
<dbReference type="Proteomes" id="UP000765509">
    <property type="component" value="Unassembled WGS sequence"/>
</dbReference>